<keyword evidence="4" id="KW-1185">Reference proteome</keyword>
<name>A0ABX2PE30_9RHOB</name>
<feature type="transmembrane region" description="Helical" evidence="1">
    <location>
        <begin position="322"/>
        <end position="343"/>
    </location>
</feature>
<feature type="transmembrane region" description="Helical" evidence="1">
    <location>
        <begin position="20"/>
        <end position="36"/>
    </location>
</feature>
<evidence type="ECO:0000259" key="2">
    <source>
        <dbReference type="Pfam" id="PF01757"/>
    </source>
</evidence>
<organism evidence="3 4">
    <name type="scientific">Donghicola mangrovi</name>
    <dbReference type="NCBI Taxonomy" id="2729614"/>
    <lineage>
        <taxon>Bacteria</taxon>
        <taxon>Pseudomonadati</taxon>
        <taxon>Pseudomonadota</taxon>
        <taxon>Alphaproteobacteria</taxon>
        <taxon>Rhodobacterales</taxon>
        <taxon>Roseobacteraceae</taxon>
        <taxon>Donghicola</taxon>
    </lineage>
</organism>
<feature type="transmembrane region" description="Helical" evidence="1">
    <location>
        <begin position="293"/>
        <end position="310"/>
    </location>
</feature>
<evidence type="ECO:0000313" key="4">
    <source>
        <dbReference type="Proteomes" id="UP000523601"/>
    </source>
</evidence>
<dbReference type="InterPro" id="IPR050879">
    <property type="entry name" value="Acyltransferase_3"/>
</dbReference>
<feature type="transmembrane region" description="Helical" evidence="1">
    <location>
        <begin position="172"/>
        <end position="192"/>
    </location>
</feature>
<accession>A0ABX2PE30</accession>
<feature type="transmembrane region" description="Helical" evidence="1">
    <location>
        <begin position="42"/>
        <end position="59"/>
    </location>
</feature>
<dbReference type="Pfam" id="PF01757">
    <property type="entry name" value="Acyl_transf_3"/>
    <property type="match status" value="1"/>
</dbReference>
<comment type="caution">
    <text evidence="3">The sequence shown here is derived from an EMBL/GenBank/DDBJ whole genome shotgun (WGS) entry which is preliminary data.</text>
</comment>
<feature type="transmembrane region" description="Helical" evidence="1">
    <location>
        <begin position="262"/>
        <end position="281"/>
    </location>
</feature>
<dbReference type="PANTHER" id="PTHR23028:SF53">
    <property type="entry name" value="ACYL_TRANSF_3 DOMAIN-CONTAINING PROTEIN"/>
    <property type="match status" value="1"/>
</dbReference>
<keyword evidence="1" id="KW-1133">Transmembrane helix</keyword>
<dbReference type="PANTHER" id="PTHR23028">
    <property type="entry name" value="ACETYLTRANSFERASE"/>
    <property type="match status" value="1"/>
</dbReference>
<feature type="transmembrane region" description="Helical" evidence="1">
    <location>
        <begin position="364"/>
        <end position="385"/>
    </location>
</feature>
<feature type="transmembrane region" description="Helical" evidence="1">
    <location>
        <begin position="237"/>
        <end position="256"/>
    </location>
</feature>
<feature type="domain" description="Acyltransferase 3" evidence="2">
    <location>
        <begin position="13"/>
        <end position="344"/>
    </location>
</feature>
<dbReference type="Proteomes" id="UP000523601">
    <property type="component" value="Unassembled WGS sequence"/>
</dbReference>
<reference evidence="3 4" key="1">
    <citation type="submission" date="2020-04" db="EMBL/GenBank/DDBJ databases">
        <title>Donghicola sp., a member of the Rhodobacteraceae family isolated from mangrove forest in Thailand.</title>
        <authorList>
            <person name="Charoenyingcharoen P."/>
            <person name="Yukphan P."/>
        </authorList>
    </citation>
    <scope>NUCLEOTIDE SEQUENCE [LARGE SCALE GENOMIC DNA]</scope>
    <source>
        <strain evidence="3 4">C2-DW-16</strain>
    </source>
</reference>
<feature type="transmembrane region" description="Helical" evidence="1">
    <location>
        <begin position="204"/>
        <end position="225"/>
    </location>
</feature>
<keyword evidence="1" id="KW-0812">Transmembrane</keyword>
<evidence type="ECO:0000256" key="1">
    <source>
        <dbReference type="SAM" id="Phobius"/>
    </source>
</evidence>
<keyword evidence="3" id="KW-0012">Acyltransferase</keyword>
<keyword evidence="3" id="KW-0808">Transferase</keyword>
<evidence type="ECO:0000313" key="3">
    <source>
        <dbReference type="EMBL" id="NVO27314.1"/>
    </source>
</evidence>
<dbReference type="GO" id="GO:0016746">
    <property type="term" value="F:acyltransferase activity"/>
    <property type="evidence" value="ECO:0007669"/>
    <property type="project" value="UniProtKB-KW"/>
</dbReference>
<sequence>MIGKKDTVMRYRAEIDGLRALAVIPVVFFHAGFGWASGGFVGVDVFFVISGFLITSIIISELQQDRFSMTSFYERRARRILPALTFMLLTCVPAAWLFLNEYELGRFADGLLGIAFFVSNIVFFKQDGYFDEASEFNPLIHTWSLAVEEQFYILFPLLMIILFRKDQFKRKYIGFTLVTLVSTSFILSIYLVNIDASGESASRSFFLLPARAWELGFGAIAAFFLQSRKGDPVRGKLSGGLSMAGIALILIPVGVYDSTTPFPGAFALTSVVGTCLVICFCDSESVAGKFLRNHMLVGIGLISYSLYLWHQPVLAFYRVLSGNLIIPVVAAIELVAVSTLLAVTSWHFVEQPFRRKSEFSQRSVFLISSSSLLLLIGLGMMSSAASNGMEHRLARELEKSEYVFFGNVDERLFIQERLEGNLPDANTLILGSSRLMLGSSEILGREVLNFSVSGAELEDYIAFAPASVNKMRVEEVFIGADPWLLRKQDPEAGRWTSVEALYQQGIELLKSENENKFKIDNTKEETKSIFSEVMHDMYSKVTLSTLSTDTSEASSRAKRARDGSHIYAVAYQEMSDGERQPLISSHAYYKMKKFNFSDQRRERFEALLIFLKSRGVDVKLVLTPYHPDTFAIISDKNMGHLEAEAKFRDISKKLNIQIVGSYDPEKAGCDRKEFFDGMHPRASCVEKFFWPIGDAVTKNSGFPRNAE</sequence>
<dbReference type="RefSeq" id="WP_176853727.1">
    <property type="nucleotide sequence ID" value="NZ_JABCJD010000003.1"/>
</dbReference>
<proteinExistence type="predicted"/>
<dbReference type="InterPro" id="IPR002656">
    <property type="entry name" value="Acyl_transf_3_dom"/>
</dbReference>
<protein>
    <submittedName>
        <fullName evidence="3">Acyltransferase</fullName>
    </submittedName>
</protein>
<feature type="transmembrane region" description="Helical" evidence="1">
    <location>
        <begin position="80"/>
        <end position="99"/>
    </location>
</feature>
<keyword evidence="1" id="KW-0472">Membrane</keyword>
<dbReference type="EMBL" id="JABCJD010000003">
    <property type="protein sequence ID" value="NVO27314.1"/>
    <property type="molecule type" value="Genomic_DNA"/>
</dbReference>
<gene>
    <name evidence="3" type="ORF">HJ526_07785</name>
</gene>